<protein>
    <submittedName>
        <fullName evidence="3">Nitroreductase family protein</fullName>
    </submittedName>
</protein>
<evidence type="ECO:0000313" key="4">
    <source>
        <dbReference type="Proteomes" id="UP000295399"/>
    </source>
</evidence>
<keyword evidence="4" id="KW-1185">Reference proteome</keyword>
<dbReference type="InterPro" id="IPR000594">
    <property type="entry name" value="ThiF_NAD_FAD-bd"/>
</dbReference>
<dbReference type="InterPro" id="IPR000415">
    <property type="entry name" value="Nitroreductase-like"/>
</dbReference>
<dbReference type="InterPro" id="IPR035985">
    <property type="entry name" value="Ubiquitin-activating_enz"/>
</dbReference>
<dbReference type="NCBIfam" id="NF006077">
    <property type="entry name" value="PRK08223.1"/>
    <property type="match status" value="1"/>
</dbReference>
<dbReference type="SUPFAM" id="SSF69572">
    <property type="entry name" value="Activating enzymes of the ubiquitin-like proteins"/>
    <property type="match status" value="1"/>
</dbReference>
<dbReference type="OrthoDB" id="272552at2"/>
<sequence length="682" mass="74670">MKTDAQAHGSAGPGETEATTPAARPFDYDTAFARTLGWVSPAELAMLRRRKVAIAGLGGVGGSHALTLARLGIGRFALADFDRFDLANMNRQAGAFMSTMGQPKLDVIARMVRDINPEAEIDTFEAGVTAATMDAFLADADLYVDGLDFFVLDERAALFAKAAEAHIPAITAAPLGSGTAYLTFMPGSMTFEDYFRFEGESEARRRVKFMVGLAPKALHSRSLVDPSRINLRDRQGPSTPMGCQMASAVVGAEALKILTGRGEVRPAPAYHQFDPFTGRFVSGALPSGNAHPWRRLKIALAERWAQKMAETRRPDTGDVALDAPLVHRILDLTRWAPSGDNEQPWRFEIVDDRTVRIHVRIVPGENIYEYAGGRPIVLAAGGLLRTLEIAASGFNRSVSWTIDSRDPLVLTARLGADGSAEPDDLLPFITTRSVDRRPYRAVPLTHRQRSRLTRCAEAAGFAVKWYESPTERWAMARLNARSTYVRLGLPEAHPTHQRVLKFDGPYVQTGLPVATTGLDPATRRLMRWAMARWDRSRLLNRTLGGAWTASIQLDLIPGLQCAGHFSIQWPDPASDRPLEDWLKAGRVLQDFWLVGEAEGLVMQPAYAPIIFSSHAADPDHRWQDPKMAPAADALLAHTRRLHGLAGDVSPGDAVVFTGRIGRAKAPSTSRSLRKPLSDLLTA</sequence>
<dbReference type="GO" id="GO:0061503">
    <property type="term" value="F:tRNA threonylcarbamoyladenosine dehydratase"/>
    <property type="evidence" value="ECO:0007669"/>
    <property type="project" value="TreeGrafter"/>
</dbReference>
<dbReference type="CDD" id="cd01483">
    <property type="entry name" value="E1_enzyme_family"/>
    <property type="match status" value="1"/>
</dbReference>
<feature type="domain" description="THIF-type NAD/FAD binding fold" evidence="2">
    <location>
        <begin position="39"/>
        <end position="280"/>
    </location>
</feature>
<dbReference type="SUPFAM" id="SSF55469">
    <property type="entry name" value="FMN-dependent nitroreductase-like"/>
    <property type="match status" value="1"/>
</dbReference>
<name>A0A4R2PGL0_RHOSA</name>
<proteinExistence type="predicted"/>
<dbReference type="Proteomes" id="UP000295399">
    <property type="component" value="Unassembled WGS sequence"/>
</dbReference>
<dbReference type="GO" id="GO:0061504">
    <property type="term" value="P:cyclic threonylcarbamoyladenosine biosynthetic process"/>
    <property type="evidence" value="ECO:0007669"/>
    <property type="project" value="TreeGrafter"/>
</dbReference>
<dbReference type="InterPro" id="IPR045886">
    <property type="entry name" value="ThiF/MoeB/HesA"/>
</dbReference>
<gene>
    <name evidence="3" type="ORF">EV659_105128</name>
</gene>
<dbReference type="Gene3D" id="3.40.109.10">
    <property type="entry name" value="NADH Oxidase"/>
    <property type="match status" value="2"/>
</dbReference>
<accession>A0A4R2PGL0</accession>
<evidence type="ECO:0000313" key="3">
    <source>
        <dbReference type="EMBL" id="TCP34500.1"/>
    </source>
</evidence>
<dbReference type="AlphaFoldDB" id="A0A4R2PGL0"/>
<dbReference type="Gene3D" id="3.40.50.720">
    <property type="entry name" value="NAD(P)-binding Rossmann-like Domain"/>
    <property type="match status" value="1"/>
</dbReference>
<comment type="caution">
    <text evidence="3">The sequence shown here is derived from an EMBL/GenBank/DDBJ whole genome shotgun (WGS) entry which is preliminary data.</text>
</comment>
<feature type="region of interest" description="Disordered" evidence="1">
    <location>
        <begin position="1"/>
        <end position="23"/>
    </location>
</feature>
<dbReference type="GO" id="GO:0008641">
    <property type="term" value="F:ubiquitin-like modifier activating enzyme activity"/>
    <property type="evidence" value="ECO:0007669"/>
    <property type="project" value="InterPro"/>
</dbReference>
<organism evidence="3 4">
    <name type="scientific">Rhodothalassium salexigens DSM 2132</name>
    <dbReference type="NCBI Taxonomy" id="1188247"/>
    <lineage>
        <taxon>Bacteria</taxon>
        <taxon>Pseudomonadati</taxon>
        <taxon>Pseudomonadota</taxon>
        <taxon>Alphaproteobacteria</taxon>
        <taxon>Rhodothalassiales</taxon>
        <taxon>Rhodothalassiaceae</taxon>
        <taxon>Rhodothalassium</taxon>
    </lineage>
</organism>
<dbReference type="RefSeq" id="WP_132708430.1">
    <property type="nucleotide sequence ID" value="NZ_JACIGF010000005.1"/>
</dbReference>
<dbReference type="GO" id="GO:0016491">
    <property type="term" value="F:oxidoreductase activity"/>
    <property type="evidence" value="ECO:0007669"/>
    <property type="project" value="InterPro"/>
</dbReference>
<dbReference type="InParanoid" id="A0A4R2PGL0"/>
<reference evidence="3 4" key="1">
    <citation type="submission" date="2019-03" db="EMBL/GenBank/DDBJ databases">
        <title>Genomic Encyclopedia of Type Strains, Phase IV (KMG-IV): sequencing the most valuable type-strain genomes for metagenomic binning, comparative biology and taxonomic classification.</title>
        <authorList>
            <person name="Goeker M."/>
        </authorList>
    </citation>
    <scope>NUCLEOTIDE SEQUENCE [LARGE SCALE GENOMIC DNA]</scope>
    <source>
        <strain evidence="3 4">DSM 2132</strain>
    </source>
</reference>
<evidence type="ECO:0000259" key="2">
    <source>
        <dbReference type="Pfam" id="PF00899"/>
    </source>
</evidence>
<dbReference type="EMBL" id="SLXO01000005">
    <property type="protein sequence ID" value="TCP34500.1"/>
    <property type="molecule type" value="Genomic_DNA"/>
</dbReference>
<evidence type="ECO:0000256" key="1">
    <source>
        <dbReference type="SAM" id="MobiDB-lite"/>
    </source>
</evidence>
<dbReference type="PANTHER" id="PTHR43267:SF1">
    <property type="entry name" value="TRNA THREONYLCARBAMOYLADENOSINE DEHYDRATASE"/>
    <property type="match status" value="1"/>
</dbReference>
<dbReference type="PANTHER" id="PTHR43267">
    <property type="entry name" value="TRNA THREONYLCARBAMOYLADENOSINE DEHYDRATASE"/>
    <property type="match status" value="1"/>
</dbReference>
<dbReference type="Pfam" id="PF00899">
    <property type="entry name" value="ThiF"/>
    <property type="match status" value="1"/>
</dbReference>